<reference evidence="3" key="1">
    <citation type="submission" date="2023-07" db="EMBL/GenBank/DDBJ databases">
        <title>Black Yeasts Isolated from many extreme environments.</title>
        <authorList>
            <person name="Coleine C."/>
            <person name="Stajich J.E."/>
            <person name="Selbmann L."/>
        </authorList>
    </citation>
    <scope>NUCLEOTIDE SEQUENCE</scope>
    <source>
        <strain evidence="3">CCFEE 5485</strain>
    </source>
</reference>
<feature type="domain" description="DUF7905" evidence="2">
    <location>
        <begin position="362"/>
        <end position="662"/>
    </location>
</feature>
<accession>A0AAE0TS12</accession>
<dbReference type="EMBL" id="JAUTXT010000034">
    <property type="protein sequence ID" value="KAK3672253.1"/>
    <property type="molecule type" value="Genomic_DNA"/>
</dbReference>
<feature type="compositionally biased region" description="Basic and acidic residues" evidence="1">
    <location>
        <begin position="1"/>
        <end position="18"/>
    </location>
</feature>
<organism evidence="3 4">
    <name type="scientific">Recurvomyces mirabilis</name>
    <dbReference type="NCBI Taxonomy" id="574656"/>
    <lineage>
        <taxon>Eukaryota</taxon>
        <taxon>Fungi</taxon>
        <taxon>Dikarya</taxon>
        <taxon>Ascomycota</taxon>
        <taxon>Pezizomycotina</taxon>
        <taxon>Dothideomycetes</taxon>
        <taxon>Dothideomycetidae</taxon>
        <taxon>Mycosphaerellales</taxon>
        <taxon>Teratosphaeriaceae</taxon>
        <taxon>Recurvomyces</taxon>
    </lineage>
</organism>
<comment type="caution">
    <text evidence="3">The sequence shown here is derived from an EMBL/GenBank/DDBJ whole genome shotgun (WGS) entry which is preliminary data.</text>
</comment>
<evidence type="ECO:0000259" key="2">
    <source>
        <dbReference type="Pfam" id="PF25482"/>
    </source>
</evidence>
<keyword evidence="4" id="KW-1185">Reference proteome</keyword>
<dbReference type="Proteomes" id="UP001274830">
    <property type="component" value="Unassembled WGS sequence"/>
</dbReference>
<evidence type="ECO:0000313" key="3">
    <source>
        <dbReference type="EMBL" id="KAK3672253.1"/>
    </source>
</evidence>
<evidence type="ECO:0000256" key="1">
    <source>
        <dbReference type="SAM" id="MobiDB-lite"/>
    </source>
</evidence>
<sequence length="710" mass="81675">MATTAEHGDTDRTSHESSDNGWQLVQPARQRGHKQPPQPQPQPQRAAQSQSRSSPRKWRTVGAVPKQQQKRAVPKLVNDSDNDAEASWRARHPATDTIRIPDDLILSSERHHERIARQHGTYLSSNEPRSQTRSRTFGIWGGKDAVAATRLAICQLIDDFGLGSTRSARSAKFAKQVSLTPKLRERAEKQHQREVLQQCYRQHPLPDAKFGAIGSFLWPVAEYRPEAVLGSNYEALDPIRTVHSCFIVYHPGRNTLRVMGKPTEVELALHRLRQTCFQITAKQISPIRKYFLRWPGPVINVPQFVYLEDYRPPAIHKIAEQGNLDEGSESAVRKTPTCDQHQNNEDHERYANQQTYIGWMMLRNAICKQLSRLHYYRGHLQMRFRLGTMLLSQYREPADGIYELTRDFEPMLEQSQYTAEVTQELGDKDTERQLLGILQSTGDLLMPSEAMTHDLKDIKPVYGATFTFEDPAGYYRLEVEWQETIDYQTSAANYEQTCKKWARLERDSTTPSSILDISLCDLNTSLAWQCDILASTQVIDEWKLPEQLRKFSGTISVDPKLAAIQGGLRTFARFMSLPSLCAVQQRRSYRFLIAESDFTLELNHFQDRMREPGTDKTIQTYEPRWSLNLYRREWDVMFTENERLPIGEQADWQHDVKTWFPADLGRGSDPVDEDNPDQGWWQLMQKFEKIDGLISEARALADGGEEDLLG</sequence>
<feature type="compositionally biased region" description="Low complexity" evidence="1">
    <location>
        <begin position="43"/>
        <end position="53"/>
    </location>
</feature>
<dbReference type="InterPro" id="IPR057227">
    <property type="entry name" value="DUF7905"/>
</dbReference>
<dbReference type="Pfam" id="PF25482">
    <property type="entry name" value="DUF7905"/>
    <property type="match status" value="1"/>
</dbReference>
<name>A0AAE0TS12_9PEZI</name>
<proteinExistence type="predicted"/>
<dbReference type="AlphaFoldDB" id="A0AAE0TS12"/>
<feature type="region of interest" description="Disordered" evidence="1">
    <location>
        <begin position="1"/>
        <end position="89"/>
    </location>
</feature>
<protein>
    <recommendedName>
        <fullName evidence="2">DUF7905 domain-containing protein</fullName>
    </recommendedName>
</protein>
<gene>
    <name evidence="3" type="ORF">LTR78_007793</name>
</gene>
<evidence type="ECO:0000313" key="4">
    <source>
        <dbReference type="Proteomes" id="UP001274830"/>
    </source>
</evidence>